<dbReference type="EMBL" id="DWZA01000084">
    <property type="protein sequence ID" value="HJA71784.1"/>
    <property type="molecule type" value="Genomic_DNA"/>
</dbReference>
<reference evidence="1" key="1">
    <citation type="journal article" date="2021" name="PeerJ">
        <title>Extensive microbial diversity within the chicken gut microbiome revealed by metagenomics and culture.</title>
        <authorList>
            <person name="Gilroy R."/>
            <person name="Ravi A."/>
            <person name="Getino M."/>
            <person name="Pursley I."/>
            <person name="Horton D.L."/>
            <person name="Alikhan N.F."/>
            <person name="Baker D."/>
            <person name="Gharbi K."/>
            <person name="Hall N."/>
            <person name="Watson M."/>
            <person name="Adriaenssens E.M."/>
            <person name="Foster-Nyarko E."/>
            <person name="Jarju S."/>
            <person name="Secka A."/>
            <person name="Antonio M."/>
            <person name="Oren A."/>
            <person name="Chaudhuri R.R."/>
            <person name="La Ragione R."/>
            <person name="Hildebrand F."/>
            <person name="Pallen M.J."/>
        </authorList>
    </citation>
    <scope>NUCLEOTIDE SEQUENCE</scope>
    <source>
        <strain evidence="1">CHK178-16964</strain>
    </source>
</reference>
<sequence>MDETRIKHDEKILIGSNIKRIREQRKIKPKDLVLRVQLCGVDINIFSLSKIEANTQHIKASQFRAIAEILEVDCMELLRKPSEVRAMEDTSKQNLSDLRS</sequence>
<proteinExistence type="predicted"/>
<organism evidence="1 2">
    <name type="scientific">Candidatus Lachnoclostridium stercoravium</name>
    <dbReference type="NCBI Taxonomy" id="2838633"/>
    <lineage>
        <taxon>Bacteria</taxon>
        <taxon>Bacillati</taxon>
        <taxon>Bacillota</taxon>
        <taxon>Clostridia</taxon>
        <taxon>Lachnospirales</taxon>
        <taxon>Lachnospiraceae</taxon>
    </lineage>
</organism>
<dbReference type="SUPFAM" id="SSF47413">
    <property type="entry name" value="lambda repressor-like DNA-binding domains"/>
    <property type="match status" value="1"/>
</dbReference>
<dbReference type="AlphaFoldDB" id="A0A9D2KP33"/>
<evidence type="ECO:0000313" key="2">
    <source>
        <dbReference type="Proteomes" id="UP000823900"/>
    </source>
</evidence>
<evidence type="ECO:0000313" key="1">
    <source>
        <dbReference type="EMBL" id="HJA71784.1"/>
    </source>
</evidence>
<dbReference type="InterPro" id="IPR001387">
    <property type="entry name" value="Cro/C1-type_HTH"/>
</dbReference>
<dbReference type="CDD" id="cd00093">
    <property type="entry name" value="HTH_XRE"/>
    <property type="match status" value="1"/>
</dbReference>
<dbReference type="Gene3D" id="1.10.260.40">
    <property type="entry name" value="lambda repressor-like DNA-binding domains"/>
    <property type="match status" value="1"/>
</dbReference>
<dbReference type="GO" id="GO:0003677">
    <property type="term" value="F:DNA binding"/>
    <property type="evidence" value="ECO:0007669"/>
    <property type="project" value="InterPro"/>
</dbReference>
<accession>A0A9D2KP33</accession>
<gene>
    <name evidence="1" type="ORF">IAA07_09465</name>
</gene>
<comment type="caution">
    <text evidence="1">The sequence shown here is derived from an EMBL/GenBank/DDBJ whole genome shotgun (WGS) entry which is preliminary data.</text>
</comment>
<name>A0A9D2KP33_9FIRM</name>
<dbReference type="InterPro" id="IPR010982">
    <property type="entry name" value="Lambda_DNA-bd_dom_sf"/>
</dbReference>
<reference evidence="1" key="2">
    <citation type="submission" date="2021-04" db="EMBL/GenBank/DDBJ databases">
        <authorList>
            <person name="Gilroy R."/>
        </authorList>
    </citation>
    <scope>NUCLEOTIDE SEQUENCE</scope>
    <source>
        <strain evidence="1">CHK178-16964</strain>
    </source>
</reference>
<protein>
    <submittedName>
        <fullName evidence="1">Helix-turn-helix domain-containing protein</fullName>
    </submittedName>
</protein>
<dbReference type="Proteomes" id="UP000823900">
    <property type="component" value="Unassembled WGS sequence"/>
</dbReference>